<evidence type="ECO:0000313" key="4">
    <source>
        <dbReference type="Proteomes" id="UP001328107"/>
    </source>
</evidence>
<accession>A0AAN5D3G1</accession>
<protein>
    <recommendedName>
        <fullName evidence="5">G protein-coupled receptor</fullName>
    </recommendedName>
</protein>
<proteinExistence type="predicted"/>
<evidence type="ECO:0000256" key="1">
    <source>
        <dbReference type="SAM" id="Phobius"/>
    </source>
</evidence>
<feature type="transmembrane region" description="Helical" evidence="1">
    <location>
        <begin position="6"/>
        <end position="23"/>
    </location>
</feature>
<organism evidence="2 4">
    <name type="scientific">Pristionchus mayeri</name>
    <dbReference type="NCBI Taxonomy" id="1317129"/>
    <lineage>
        <taxon>Eukaryota</taxon>
        <taxon>Metazoa</taxon>
        <taxon>Ecdysozoa</taxon>
        <taxon>Nematoda</taxon>
        <taxon>Chromadorea</taxon>
        <taxon>Rhabditida</taxon>
        <taxon>Rhabditina</taxon>
        <taxon>Diplogasteromorpha</taxon>
        <taxon>Diplogasteroidea</taxon>
        <taxon>Neodiplogasteridae</taxon>
        <taxon>Pristionchus</taxon>
    </lineage>
</organism>
<dbReference type="EMBL" id="BTRK01000005">
    <property type="protein sequence ID" value="GMR55954.1"/>
    <property type="molecule type" value="Genomic_DNA"/>
</dbReference>
<keyword evidence="1" id="KW-0812">Transmembrane</keyword>
<reference evidence="2" key="2">
    <citation type="submission" date="2023-06" db="EMBL/GenBank/DDBJ databases">
        <title>Genome assembly of Pristionchus species.</title>
        <authorList>
            <person name="Yoshida K."/>
            <person name="Sommer R.J."/>
        </authorList>
    </citation>
    <scope>NUCLEOTIDE SEQUENCE</scope>
    <source>
        <strain evidence="2 4">RS5460</strain>
    </source>
</reference>
<keyword evidence="1" id="KW-0472">Membrane</keyword>
<comment type="caution">
    <text evidence="2">The sequence shown here is derived from an EMBL/GenBank/DDBJ whole genome shotgun (WGS) entry which is preliminary data.</text>
</comment>
<gene>
    <name evidence="2" type="ORF">PMAYCL1PPCAC_26148</name>
    <name evidence="3" type="ORF">PMAYCL1PPCAC_26149</name>
</gene>
<sequence length="77" mass="8842">MTELMGLAFTIFVTSSFGIFFTVDAMRKIAQSSTNFRSGYTQVMAERLIQIFRTQTIGTVIFYVVPLLYMMLFMFIG</sequence>
<dbReference type="EMBL" id="BTRK01000005">
    <property type="protein sequence ID" value="GMR55953.1"/>
    <property type="molecule type" value="Genomic_DNA"/>
</dbReference>
<evidence type="ECO:0000313" key="2">
    <source>
        <dbReference type="EMBL" id="GMR55953.1"/>
    </source>
</evidence>
<dbReference type="Proteomes" id="UP001328107">
    <property type="component" value="Unassembled WGS sequence"/>
</dbReference>
<evidence type="ECO:0008006" key="5">
    <source>
        <dbReference type="Google" id="ProtNLM"/>
    </source>
</evidence>
<feature type="non-terminal residue" evidence="2">
    <location>
        <position position="77"/>
    </location>
</feature>
<dbReference type="AlphaFoldDB" id="A0AAN5D3G1"/>
<name>A0AAN5D3G1_9BILA</name>
<reference evidence="4" key="1">
    <citation type="submission" date="2022-10" db="EMBL/GenBank/DDBJ databases">
        <title>Genome assembly of Pristionchus species.</title>
        <authorList>
            <person name="Yoshida K."/>
            <person name="Sommer R.J."/>
        </authorList>
    </citation>
    <scope>NUCLEOTIDE SEQUENCE [LARGE SCALE GENOMIC DNA]</scope>
    <source>
        <strain evidence="3 4">RS5460</strain>
    </source>
</reference>
<feature type="transmembrane region" description="Helical" evidence="1">
    <location>
        <begin position="57"/>
        <end position="76"/>
    </location>
</feature>
<keyword evidence="4" id="KW-1185">Reference proteome</keyword>
<keyword evidence="1" id="KW-1133">Transmembrane helix</keyword>
<evidence type="ECO:0000313" key="3">
    <source>
        <dbReference type="EMBL" id="GMR55954.1"/>
    </source>
</evidence>